<dbReference type="GO" id="GO:0043139">
    <property type="term" value="F:5'-3' DNA helicase activity"/>
    <property type="evidence" value="ECO:0007669"/>
    <property type="project" value="UniProtKB-EC"/>
</dbReference>
<evidence type="ECO:0000256" key="3">
    <source>
        <dbReference type="ARBA" id="ARBA00022741"/>
    </source>
</evidence>
<keyword evidence="3" id="KW-0547">Nucleotide-binding</keyword>
<keyword evidence="4" id="KW-0378">Hydrolase</keyword>
<keyword evidence="6" id="KW-0067">ATP-binding</keyword>
<organism evidence="14">
    <name type="scientific">Hypnea pannosa</name>
    <dbReference type="NCBI Taxonomy" id="105607"/>
    <lineage>
        <taxon>Eukaryota</taxon>
        <taxon>Rhodophyta</taxon>
        <taxon>Florideophyceae</taxon>
        <taxon>Rhodymeniophycidae</taxon>
        <taxon>Gigartinales</taxon>
        <taxon>Hypneaceae</taxon>
        <taxon>Hypnea</taxon>
    </lineage>
</organism>
<sequence length="600" mass="71012">MNHLYHYLIPPNNYIAEEIIIGYIIINPYVKKNLLQNLDSEYFFLESHRLIYTHLQKIYDKNNINLKNLFNIINKNSKVNNITSLKNIIKLIKQGQVFNTSQNTTFYLNQLLKLVHENYIKRLFIQYSYNTINLCYNYEKSISKIYIQASFYLNEINKKLEQKNLDNSHFFLSELFQDLTSDKNNIKNSEIIIKSGFKHLDGITTGLPPGDLIIIAGRPSTGKTSFIINIAYNILKQFDTQICIFSLEMTRKQILQKIISVGSTIPLHLILQGEINSKEWNIIVKICQNILTSKIYINDTTNISIENILNTSQKICQEINKKTIIFIDYLQLINSQYSIFFNRNEELSYITRKLKITAQLLKIPVIVLSQLNRRIETRINKKPLLSDLKESGCISYKLFISTNNKHKINTIFNNQLNIYINSYINYYIKNNYLFDYLKYTKNSIKTIKLFIEYIFSYKIYNQRQLKLTENHPILKYNTWIKTRYLEENHHIIQYKIITNTAYKRIKKSHISILFAYHSLVYEISKKEYCNFNYQKIILHNSIEQDADIIIMLYPNNSYNEPENLLKRIIDINILKNRNGITGSLQLLFNLSSTKFKDKMN</sequence>
<dbReference type="EC" id="5.6.2.3" evidence="10"/>
<dbReference type="AlphaFoldDB" id="A0A4D6WTZ2"/>
<evidence type="ECO:0000256" key="1">
    <source>
        <dbReference type="ARBA" id="ARBA00008428"/>
    </source>
</evidence>
<evidence type="ECO:0000313" key="14">
    <source>
        <dbReference type="EMBL" id="QCI07107.1"/>
    </source>
</evidence>
<evidence type="ECO:0000256" key="7">
    <source>
        <dbReference type="ARBA" id="ARBA00023125"/>
    </source>
</evidence>
<reference evidence="14" key="1">
    <citation type="journal article" date="2019" name="Mol. Phylogenet. Evol.">
        <title>Morphological evolution and classification of the red algal order Ceramiales inferred using plastid phylogenomics.</title>
        <authorList>
            <person name="Diaz-Tapia P."/>
            <person name="Pasella M.M."/>
            <person name="Verbruggen H."/>
            <person name="Maggs C.A."/>
        </authorList>
    </citation>
    <scope>NUCLEOTIDE SEQUENCE</scope>
    <source>
        <strain evidence="14">HV05551</strain>
    </source>
</reference>
<dbReference type="InterPro" id="IPR036844">
    <property type="entry name" value="Hint_dom_sf"/>
</dbReference>
<keyword evidence="14" id="KW-0934">Plastid</keyword>
<dbReference type="InterPro" id="IPR036185">
    <property type="entry name" value="DNA_heli_DnaB-like_N_sf"/>
</dbReference>
<evidence type="ECO:0000256" key="12">
    <source>
        <dbReference type="ARBA" id="ARBA00048954"/>
    </source>
</evidence>
<dbReference type="InterPro" id="IPR007693">
    <property type="entry name" value="DNA_helicase_DnaB-like_N"/>
</dbReference>
<name>A0A4D6WTZ2_9FLOR</name>
<dbReference type="GO" id="GO:0016787">
    <property type="term" value="F:hydrolase activity"/>
    <property type="evidence" value="ECO:0007669"/>
    <property type="project" value="UniProtKB-KW"/>
</dbReference>
<dbReference type="GO" id="GO:0006260">
    <property type="term" value="P:DNA replication"/>
    <property type="evidence" value="ECO:0007669"/>
    <property type="project" value="UniProtKB-KW"/>
</dbReference>
<dbReference type="Gene3D" id="3.40.50.300">
    <property type="entry name" value="P-loop containing nucleotide triphosphate hydrolases"/>
    <property type="match status" value="2"/>
</dbReference>
<dbReference type="EMBL" id="MK814680">
    <property type="protein sequence ID" value="QCI07107.1"/>
    <property type="molecule type" value="Genomic_DNA"/>
</dbReference>
<dbReference type="GO" id="GO:0005829">
    <property type="term" value="C:cytosol"/>
    <property type="evidence" value="ECO:0007669"/>
    <property type="project" value="TreeGrafter"/>
</dbReference>
<dbReference type="SUPFAM" id="SSF51294">
    <property type="entry name" value="Hedgehog/intein (Hint) domain"/>
    <property type="match status" value="1"/>
</dbReference>
<comment type="function">
    <text evidence="9">The intein is an endonuclease.</text>
</comment>
<evidence type="ECO:0000259" key="13">
    <source>
        <dbReference type="PROSITE" id="PS51199"/>
    </source>
</evidence>
<dbReference type="GO" id="GO:0016539">
    <property type="term" value="P:intein-mediated protein splicing"/>
    <property type="evidence" value="ECO:0007669"/>
    <property type="project" value="InterPro"/>
</dbReference>
<dbReference type="InterPro" id="IPR007694">
    <property type="entry name" value="DNA_helicase_DnaB-like_C"/>
</dbReference>
<proteinExistence type="inferred from homology"/>
<dbReference type="InterPro" id="IPR006141">
    <property type="entry name" value="Intein_N"/>
</dbReference>
<keyword evidence="7" id="KW-0238">DNA-binding</keyword>
<evidence type="ECO:0000256" key="11">
    <source>
        <dbReference type="ARBA" id="ARBA00045002"/>
    </source>
</evidence>
<keyword evidence="2" id="KW-0235">DNA replication</keyword>
<dbReference type="SUPFAM" id="SSF48024">
    <property type="entry name" value="N-terminal domain of DnaB helicase"/>
    <property type="match status" value="1"/>
</dbReference>
<dbReference type="PROSITE" id="PS51199">
    <property type="entry name" value="SF4_HELICASE"/>
    <property type="match status" value="2"/>
</dbReference>
<reference evidence="14" key="2">
    <citation type="submission" date="2019-04" db="EMBL/GenBank/DDBJ databases">
        <authorList>
            <person name="Pasella M."/>
        </authorList>
    </citation>
    <scope>NUCLEOTIDE SEQUENCE</scope>
    <source>
        <strain evidence="14">HV05551</strain>
    </source>
</reference>
<dbReference type="Pfam" id="PF03796">
    <property type="entry name" value="DnaB_C"/>
    <property type="match status" value="1"/>
</dbReference>
<protein>
    <recommendedName>
        <fullName evidence="10">DNA 5'-3' helicase</fullName>
        <ecNumber evidence="10">5.6.2.3</ecNumber>
    </recommendedName>
    <alternativeName>
        <fullName evidence="11">DNA 5'-3' helicase DnaB</fullName>
    </alternativeName>
</protein>
<evidence type="ECO:0000256" key="2">
    <source>
        <dbReference type="ARBA" id="ARBA00022705"/>
    </source>
</evidence>
<dbReference type="Gene3D" id="1.10.860.10">
    <property type="entry name" value="DNAb Helicase, Chain A"/>
    <property type="match status" value="1"/>
</dbReference>
<dbReference type="Pfam" id="PF00772">
    <property type="entry name" value="DnaB"/>
    <property type="match status" value="1"/>
</dbReference>
<comment type="similarity">
    <text evidence="1">Belongs to the helicase family. DnaB subfamily.</text>
</comment>
<keyword evidence="8" id="KW-0413">Isomerase</keyword>
<dbReference type="PANTHER" id="PTHR30153:SF2">
    <property type="entry name" value="REPLICATIVE DNA HELICASE"/>
    <property type="match status" value="1"/>
</dbReference>
<dbReference type="PROSITE" id="PS50817">
    <property type="entry name" value="INTEIN_N_TER"/>
    <property type="match status" value="1"/>
</dbReference>
<geneLocation type="plastid" evidence="14"/>
<dbReference type="PANTHER" id="PTHR30153">
    <property type="entry name" value="REPLICATIVE DNA HELICASE DNAB"/>
    <property type="match status" value="1"/>
</dbReference>
<keyword evidence="5 14" id="KW-0347">Helicase</keyword>
<dbReference type="InterPro" id="IPR016136">
    <property type="entry name" value="DNA_helicase_N/primase_C"/>
</dbReference>
<comment type="catalytic activity">
    <reaction evidence="12">
        <text>ATP + H2O = ADP + phosphate + H(+)</text>
        <dbReference type="Rhea" id="RHEA:13065"/>
        <dbReference type="ChEBI" id="CHEBI:15377"/>
        <dbReference type="ChEBI" id="CHEBI:15378"/>
        <dbReference type="ChEBI" id="CHEBI:30616"/>
        <dbReference type="ChEBI" id="CHEBI:43474"/>
        <dbReference type="ChEBI" id="CHEBI:456216"/>
        <dbReference type="EC" id="5.6.2.3"/>
    </reaction>
</comment>
<accession>A0A4D6WTZ2</accession>
<evidence type="ECO:0000256" key="8">
    <source>
        <dbReference type="ARBA" id="ARBA00023235"/>
    </source>
</evidence>
<dbReference type="SUPFAM" id="SSF52540">
    <property type="entry name" value="P-loop containing nucleoside triphosphate hydrolases"/>
    <property type="match status" value="1"/>
</dbReference>
<evidence type="ECO:0000256" key="4">
    <source>
        <dbReference type="ARBA" id="ARBA00022801"/>
    </source>
</evidence>
<dbReference type="GO" id="GO:0005524">
    <property type="term" value="F:ATP binding"/>
    <property type="evidence" value="ECO:0007669"/>
    <property type="project" value="UniProtKB-KW"/>
</dbReference>
<feature type="domain" description="SF4 helicase" evidence="13">
    <location>
        <begin position="541"/>
        <end position="600"/>
    </location>
</feature>
<evidence type="ECO:0000256" key="9">
    <source>
        <dbReference type="ARBA" id="ARBA00044940"/>
    </source>
</evidence>
<gene>
    <name evidence="14" type="primary">dnaB</name>
</gene>
<evidence type="ECO:0000256" key="6">
    <source>
        <dbReference type="ARBA" id="ARBA00022840"/>
    </source>
</evidence>
<dbReference type="GO" id="GO:0003677">
    <property type="term" value="F:DNA binding"/>
    <property type="evidence" value="ECO:0007669"/>
    <property type="project" value="UniProtKB-KW"/>
</dbReference>
<evidence type="ECO:0000256" key="10">
    <source>
        <dbReference type="ARBA" id="ARBA00044969"/>
    </source>
</evidence>
<feature type="domain" description="SF4 helicase" evidence="13">
    <location>
        <begin position="186"/>
        <end position="392"/>
    </location>
</feature>
<evidence type="ECO:0000256" key="5">
    <source>
        <dbReference type="ARBA" id="ARBA00022806"/>
    </source>
</evidence>
<dbReference type="InterPro" id="IPR027417">
    <property type="entry name" value="P-loop_NTPase"/>
</dbReference>